<keyword evidence="1" id="KW-0472">Membrane</keyword>
<reference evidence="2 3" key="1">
    <citation type="submission" date="2020-07" db="EMBL/GenBank/DDBJ databases">
        <title>Sequencing the genomes of 1000 actinobacteria strains.</title>
        <authorList>
            <person name="Klenk H.-P."/>
        </authorList>
    </citation>
    <scope>NUCLEOTIDE SEQUENCE [LARGE SCALE GENOMIC DNA]</scope>
    <source>
        <strain evidence="2 3">DSM 104001</strain>
    </source>
</reference>
<accession>A0A853CDJ0</accession>
<feature type="transmembrane region" description="Helical" evidence="1">
    <location>
        <begin position="234"/>
        <end position="256"/>
    </location>
</feature>
<feature type="transmembrane region" description="Helical" evidence="1">
    <location>
        <begin position="263"/>
        <end position="280"/>
    </location>
</feature>
<evidence type="ECO:0000313" key="2">
    <source>
        <dbReference type="EMBL" id="NYJ05844.1"/>
    </source>
</evidence>
<keyword evidence="1" id="KW-0812">Transmembrane</keyword>
<keyword evidence="3" id="KW-1185">Reference proteome</keyword>
<organism evidence="2 3">
    <name type="scientific">Petropleomorpha daqingensis</name>
    <dbReference type="NCBI Taxonomy" id="2026353"/>
    <lineage>
        <taxon>Bacteria</taxon>
        <taxon>Bacillati</taxon>
        <taxon>Actinomycetota</taxon>
        <taxon>Actinomycetes</taxon>
        <taxon>Geodermatophilales</taxon>
        <taxon>Geodermatophilaceae</taxon>
        <taxon>Petropleomorpha</taxon>
    </lineage>
</organism>
<feature type="transmembrane region" description="Helical" evidence="1">
    <location>
        <begin position="154"/>
        <end position="170"/>
    </location>
</feature>
<protein>
    <recommendedName>
        <fullName evidence="4">O-antigen ligase like membrane protein</fullName>
    </recommendedName>
</protein>
<evidence type="ECO:0000256" key="1">
    <source>
        <dbReference type="SAM" id="Phobius"/>
    </source>
</evidence>
<evidence type="ECO:0000313" key="3">
    <source>
        <dbReference type="Proteomes" id="UP000541969"/>
    </source>
</evidence>
<dbReference type="RefSeq" id="WP_179716538.1">
    <property type="nucleotide sequence ID" value="NZ_JACBZT010000001.1"/>
</dbReference>
<feature type="transmembrane region" description="Helical" evidence="1">
    <location>
        <begin position="66"/>
        <end position="87"/>
    </location>
</feature>
<keyword evidence="1" id="KW-1133">Transmembrane helix</keyword>
<feature type="transmembrane region" description="Helical" evidence="1">
    <location>
        <begin position="422"/>
        <end position="444"/>
    </location>
</feature>
<feature type="transmembrane region" description="Helical" evidence="1">
    <location>
        <begin position="123"/>
        <end position="142"/>
    </location>
</feature>
<feature type="transmembrane region" description="Helical" evidence="1">
    <location>
        <begin position="43"/>
        <end position="59"/>
    </location>
</feature>
<dbReference type="AlphaFoldDB" id="A0A853CDJ0"/>
<feature type="transmembrane region" description="Helical" evidence="1">
    <location>
        <begin position="310"/>
        <end position="331"/>
    </location>
</feature>
<feature type="transmembrane region" description="Helical" evidence="1">
    <location>
        <begin position="387"/>
        <end position="410"/>
    </location>
</feature>
<proteinExistence type="predicted"/>
<name>A0A853CDJ0_9ACTN</name>
<feature type="transmembrane region" description="Helical" evidence="1">
    <location>
        <begin position="182"/>
        <end position="206"/>
    </location>
</feature>
<sequence length="499" mass="52434">MSTLTVPAPAFGIRPRRRRWTGLEPLVLGGAVLAGGLAAYRPLLAVAACGALLLAGLVWRRPAVAGYLLVGITPLVAGIDRGVAIPFFRPNEALELLLGATLALRWLCGLRRGAVRFRGPGRLEVAIVAMAVANSVVLLLAMSVRGQEITADDLLYSLVLWKLLALYLIVRAAVRTVPEVRICLLVSVAAACVVAVIGILQGLGVLGVRTFLTHYYSQFGAVTQLTSVRGSSTLGLPAATADLMILNLALLTALWLRERRRTALFCAGVAVLVLGCLAAGEFSSMLGLVVGMGALALVTGSAAVLGFLGVLLVAGAVVVWPVISVRLAGFGHASGLPPSWLGRLHNLTTYFWPELTSHWNVLLGVRPAARVPVPTQLTGYVWIESGYLWLLWGGGLPLLGAFLFFVRVGASRGWRLARTRSDAMGAAGVAVFVGLVVMAVLMVFDPHLTYRGSADALFALLALTACADRGRPSAIPGRSPAAVVAPAAGGRLRAEETRS</sequence>
<comment type="caution">
    <text evidence="2">The sequence shown here is derived from an EMBL/GenBank/DDBJ whole genome shotgun (WGS) entry which is preliminary data.</text>
</comment>
<feature type="transmembrane region" description="Helical" evidence="1">
    <location>
        <begin position="93"/>
        <end position="111"/>
    </location>
</feature>
<gene>
    <name evidence="2" type="ORF">GGQ55_002122</name>
</gene>
<evidence type="ECO:0008006" key="4">
    <source>
        <dbReference type="Google" id="ProtNLM"/>
    </source>
</evidence>
<dbReference type="EMBL" id="JACBZT010000001">
    <property type="protein sequence ID" value="NYJ05844.1"/>
    <property type="molecule type" value="Genomic_DNA"/>
</dbReference>
<dbReference type="Proteomes" id="UP000541969">
    <property type="component" value="Unassembled WGS sequence"/>
</dbReference>